<comment type="caution">
    <text evidence="2">The sequence shown here is derived from an EMBL/GenBank/DDBJ whole genome shotgun (WGS) entry which is preliminary data.</text>
</comment>
<accession>A0A8X6WCH6</accession>
<sequence>MVKVVGNTNPLPGRSCNGFISESNTSSWRASTYHRDQQGRTSPATMSPVDTGEMYHQSIARSGLTPASCLQRSVGQRKRKRYPQNPTVSFILKNIGLWS</sequence>
<feature type="region of interest" description="Disordered" evidence="1">
    <location>
        <begin position="27"/>
        <end position="50"/>
    </location>
</feature>
<evidence type="ECO:0000313" key="2">
    <source>
        <dbReference type="EMBL" id="GFY32483.1"/>
    </source>
</evidence>
<proteinExistence type="predicted"/>
<evidence type="ECO:0000313" key="3">
    <source>
        <dbReference type="Proteomes" id="UP000887159"/>
    </source>
</evidence>
<dbReference type="AlphaFoldDB" id="A0A8X6WCH6"/>
<gene>
    <name evidence="2" type="ORF">TNCV_3559911</name>
</gene>
<reference evidence="2" key="1">
    <citation type="submission" date="2020-08" db="EMBL/GenBank/DDBJ databases">
        <title>Multicomponent nature underlies the extraordinary mechanical properties of spider dragline silk.</title>
        <authorList>
            <person name="Kono N."/>
            <person name="Nakamura H."/>
            <person name="Mori M."/>
            <person name="Yoshida Y."/>
            <person name="Ohtoshi R."/>
            <person name="Malay A.D."/>
            <person name="Moran D.A.P."/>
            <person name="Tomita M."/>
            <person name="Numata K."/>
            <person name="Arakawa K."/>
        </authorList>
    </citation>
    <scope>NUCLEOTIDE SEQUENCE</scope>
</reference>
<evidence type="ECO:0000256" key="1">
    <source>
        <dbReference type="SAM" id="MobiDB-lite"/>
    </source>
</evidence>
<dbReference type="Proteomes" id="UP000887159">
    <property type="component" value="Unassembled WGS sequence"/>
</dbReference>
<protein>
    <submittedName>
        <fullName evidence="2">Uncharacterized protein</fullName>
    </submittedName>
</protein>
<organism evidence="2 3">
    <name type="scientific">Trichonephila clavipes</name>
    <name type="common">Golden silk orbweaver</name>
    <name type="synonym">Nephila clavipes</name>
    <dbReference type="NCBI Taxonomy" id="2585209"/>
    <lineage>
        <taxon>Eukaryota</taxon>
        <taxon>Metazoa</taxon>
        <taxon>Ecdysozoa</taxon>
        <taxon>Arthropoda</taxon>
        <taxon>Chelicerata</taxon>
        <taxon>Arachnida</taxon>
        <taxon>Araneae</taxon>
        <taxon>Araneomorphae</taxon>
        <taxon>Entelegynae</taxon>
        <taxon>Araneoidea</taxon>
        <taxon>Nephilidae</taxon>
        <taxon>Trichonephila</taxon>
    </lineage>
</organism>
<keyword evidence="3" id="KW-1185">Reference proteome</keyword>
<name>A0A8X6WCH6_TRICX</name>
<dbReference type="EMBL" id="BMAU01021402">
    <property type="protein sequence ID" value="GFY32483.1"/>
    <property type="molecule type" value="Genomic_DNA"/>
</dbReference>